<evidence type="ECO:0000259" key="4">
    <source>
        <dbReference type="PROSITE" id="PS50932"/>
    </source>
</evidence>
<dbReference type="InterPro" id="IPR028082">
    <property type="entry name" value="Peripla_BP_I"/>
</dbReference>
<dbReference type="AlphaFoldDB" id="A0A2T0YND8"/>
<keyword evidence="2" id="KW-0238">DNA-binding</keyword>
<organism evidence="5 6">
    <name type="scientific">Nesterenkonia sandarakina</name>
    <dbReference type="NCBI Taxonomy" id="272918"/>
    <lineage>
        <taxon>Bacteria</taxon>
        <taxon>Bacillati</taxon>
        <taxon>Actinomycetota</taxon>
        <taxon>Actinomycetes</taxon>
        <taxon>Micrococcales</taxon>
        <taxon>Micrococcaceae</taxon>
        <taxon>Nesterenkonia</taxon>
    </lineage>
</organism>
<dbReference type="PROSITE" id="PS50932">
    <property type="entry name" value="HTH_LACI_2"/>
    <property type="match status" value="1"/>
</dbReference>
<evidence type="ECO:0000313" key="5">
    <source>
        <dbReference type="EMBL" id="PRZ16753.1"/>
    </source>
</evidence>
<feature type="domain" description="HTH lacI-type" evidence="4">
    <location>
        <begin position="4"/>
        <end position="58"/>
    </location>
</feature>
<gene>
    <name evidence="5" type="ORF">BCL67_10673</name>
</gene>
<dbReference type="SMART" id="SM00354">
    <property type="entry name" value="HTH_LACI"/>
    <property type="match status" value="1"/>
</dbReference>
<evidence type="ECO:0000256" key="1">
    <source>
        <dbReference type="ARBA" id="ARBA00023015"/>
    </source>
</evidence>
<proteinExistence type="predicted"/>
<dbReference type="EMBL" id="PVTY01000006">
    <property type="protein sequence ID" value="PRZ16753.1"/>
    <property type="molecule type" value="Genomic_DNA"/>
</dbReference>
<dbReference type="SUPFAM" id="SSF53822">
    <property type="entry name" value="Periplasmic binding protein-like I"/>
    <property type="match status" value="1"/>
</dbReference>
<dbReference type="CDD" id="cd01392">
    <property type="entry name" value="HTH_LacI"/>
    <property type="match status" value="1"/>
</dbReference>
<evidence type="ECO:0000256" key="2">
    <source>
        <dbReference type="ARBA" id="ARBA00023125"/>
    </source>
</evidence>
<dbReference type="InterPro" id="IPR046335">
    <property type="entry name" value="LacI/GalR-like_sensor"/>
</dbReference>
<sequence length="335" mass="35642">MALAQVTDVAARAGVSPATVSNALNHPDKVSAKTRERVRQAIEELGYVRNDAARQLRQQQNLAVGMIVLDIGNPFFADVARGAENTLGELQRPLLLGNSSQNAERELTQLRLFEEQRVAGILITPVGDALQRLGQIKDRGIAVVIVDREAGADEFSSVSTDDVLGGRLAAQHLLELGRRRIAVIGGPRIIRQVADRYEGARTAASALEDATVQLWDTGAMDSQAGRDATKTLLALPAEERPDAIFATNDLVALGALQELTRAGIHVPEDVALIGYDDIQFAASATVPISSIRQPAQEIGARAARLLVAAIADPSASVQHPVFTPALVARESTLGP</sequence>
<comment type="caution">
    <text evidence="5">The sequence shown here is derived from an EMBL/GenBank/DDBJ whole genome shotgun (WGS) entry which is preliminary data.</text>
</comment>
<dbReference type="InterPro" id="IPR000843">
    <property type="entry name" value="HTH_LacI"/>
</dbReference>
<dbReference type="PANTHER" id="PTHR30146">
    <property type="entry name" value="LACI-RELATED TRANSCRIPTIONAL REPRESSOR"/>
    <property type="match status" value="1"/>
</dbReference>
<protein>
    <submittedName>
        <fullName evidence="5">LacI family transcriptional regulator</fullName>
    </submittedName>
</protein>
<dbReference type="RefSeq" id="WP_106122617.1">
    <property type="nucleotide sequence ID" value="NZ_PVTY01000006.1"/>
</dbReference>
<dbReference type="InterPro" id="IPR010982">
    <property type="entry name" value="Lambda_DNA-bd_dom_sf"/>
</dbReference>
<keyword evidence="6" id="KW-1185">Reference proteome</keyword>
<dbReference type="GO" id="GO:0003700">
    <property type="term" value="F:DNA-binding transcription factor activity"/>
    <property type="evidence" value="ECO:0007669"/>
    <property type="project" value="TreeGrafter"/>
</dbReference>
<evidence type="ECO:0000256" key="3">
    <source>
        <dbReference type="ARBA" id="ARBA00023163"/>
    </source>
</evidence>
<dbReference type="SUPFAM" id="SSF47413">
    <property type="entry name" value="lambda repressor-like DNA-binding domains"/>
    <property type="match status" value="1"/>
</dbReference>
<dbReference type="GO" id="GO:0000976">
    <property type="term" value="F:transcription cis-regulatory region binding"/>
    <property type="evidence" value="ECO:0007669"/>
    <property type="project" value="TreeGrafter"/>
</dbReference>
<reference evidence="5 6" key="1">
    <citation type="submission" date="2018-03" db="EMBL/GenBank/DDBJ databases">
        <title>Comparative analysis of microorganisms from saline springs in Andes Mountain Range, Colombia.</title>
        <authorList>
            <person name="Rubin E."/>
        </authorList>
    </citation>
    <scope>NUCLEOTIDE SEQUENCE [LARGE SCALE GENOMIC DNA]</scope>
    <source>
        <strain evidence="5 6">CG 35</strain>
    </source>
</reference>
<dbReference type="PANTHER" id="PTHR30146:SF109">
    <property type="entry name" value="HTH-TYPE TRANSCRIPTIONAL REGULATOR GALS"/>
    <property type="match status" value="1"/>
</dbReference>
<dbReference type="PROSITE" id="PS00356">
    <property type="entry name" value="HTH_LACI_1"/>
    <property type="match status" value="1"/>
</dbReference>
<dbReference type="Pfam" id="PF13377">
    <property type="entry name" value="Peripla_BP_3"/>
    <property type="match status" value="1"/>
</dbReference>
<accession>A0A2T0YND8</accession>
<dbReference type="Gene3D" id="3.40.50.2300">
    <property type="match status" value="2"/>
</dbReference>
<dbReference type="OrthoDB" id="37081at2"/>
<name>A0A2T0YND8_9MICC</name>
<dbReference type="Pfam" id="PF00356">
    <property type="entry name" value="LacI"/>
    <property type="match status" value="1"/>
</dbReference>
<dbReference type="Proteomes" id="UP000238217">
    <property type="component" value="Unassembled WGS sequence"/>
</dbReference>
<keyword evidence="1" id="KW-0805">Transcription regulation</keyword>
<dbReference type="Gene3D" id="1.10.260.40">
    <property type="entry name" value="lambda repressor-like DNA-binding domains"/>
    <property type="match status" value="1"/>
</dbReference>
<evidence type="ECO:0000313" key="6">
    <source>
        <dbReference type="Proteomes" id="UP000238217"/>
    </source>
</evidence>
<keyword evidence="3" id="KW-0804">Transcription</keyword>